<proteinExistence type="predicted"/>
<dbReference type="PANTHER" id="PTHR42756:SF1">
    <property type="entry name" value="TRANSCRIPTIONAL REPRESSOR OF EMRAB OPERON"/>
    <property type="match status" value="1"/>
</dbReference>
<dbReference type="PRINTS" id="PR00598">
    <property type="entry name" value="HTHMARR"/>
</dbReference>
<dbReference type="AlphaFoldDB" id="A0A1M7BEU8"/>
<evidence type="ECO:0000313" key="5">
    <source>
        <dbReference type="EMBL" id="SHL53376.1"/>
    </source>
</evidence>
<dbReference type="GO" id="GO:0003677">
    <property type="term" value="F:DNA binding"/>
    <property type="evidence" value="ECO:0007669"/>
    <property type="project" value="UniProtKB-KW"/>
</dbReference>
<keyword evidence="3" id="KW-0804">Transcription</keyword>
<keyword evidence="2 5" id="KW-0238">DNA-binding</keyword>
<evidence type="ECO:0000256" key="3">
    <source>
        <dbReference type="ARBA" id="ARBA00023163"/>
    </source>
</evidence>
<dbReference type="InterPro" id="IPR036390">
    <property type="entry name" value="WH_DNA-bd_sf"/>
</dbReference>
<dbReference type="PANTHER" id="PTHR42756">
    <property type="entry name" value="TRANSCRIPTIONAL REGULATOR, MARR"/>
    <property type="match status" value="1"/>
</dbReference>
<keyword evidence="6" id="KW-1185">Reference proteome</keyword>
<dbReference type="InterPro" id="IPR000835">
    <property type="entry name" value="HTH_MarR-typ"/>
</dbReference>
<dbReference type="STRING" id="1121322.SAMN02745136_05106"/>
<organism evidence="5 6">
    <name type="scientific">Anaerocolumna jejuensis DSM 15929</name>
    <dbReference type="NCBI Taxonomy" id="1121322"/>
    <lineage>
        <taxon>Bacteria</taxon>
        <taxon>Bacillati</taxon>
        <taxon>Bacillota</taxon>
        <taxon>Clostridia</taxon>
        <taxon>Lachnospirales</taxon>
        <taxon>Lachnospiraceae</taxon>
        <taxon>Anaerocolumna</taxon>
    </lineage>
</organism>
<protein>
    <submittedName>
        <fullName evidence="5">DNA-binding transcriptional regulator, MarR family</fullName>
    </submittedName>
</protein>
<reference evidence="5 6" key="1">
    <citation type="submission" date="2016-11" db="EMBL/GenBank/DDBJ databases">
        <authorList>
            <person name="Jaros S."/>
            <person name="Januszkiewicz K."/>
            <person name="Wedrychowicz H."/>
        </authorList>
    </citation>
    <scope>NUCLEOTIDE SEQUENCE [LARGE SCALE GENOMIC DNA]</scope>
    <source>
        <strain evidence="5 6">DSM 15929</strain>
    </source>
</reference>
<dbReference type="Gene3D" id="1.10.10.10">
    <property type="entry name" value="Winged helix-like DNA-binding domain superfamily/Winged helix DNA-binding domain"/>
    <property type="match status" value="1"/>
</dbReference>
<keyword evidence="1" id="KW-0805">Transcription regulation</keyword>
<dbReference type="InterPro" id="IPR036388">
    <property type="entry name" value="WH-like_DNA-bd_sf"/>
</dbReference>
<gene>
    <name evidence="5" type="ORF">SAMN02745136_05106</name>
</gene>
<dbReference type="Pfam" id="PF01047">
    <property type="entry name" value="MarR"/>
    <property type="match status" value="1"/>
</dbReference>
<dbReference type="Proteomes" id="UP000184386">
    <property type="component" value="Unassembled WGS sequence"/>
</dbReference>
<sequence length="198" mass="22683">MNDNLSDTLLQQIRSCTNLVHRLIHSEHHMKAQDARHTVGRAQGIVLKILAEKDGLTQTEITEKLDIRPSSLGELVVKLEKNGYVERRQNENDKRVINVFLTEKGRELEKEFINPRQKAAESWCAGLSEEDKTQLSELLNKLILSMEDVLSKNEEGFSEREMPFGAGFPDMDSEGFSHHDLMGRRRGGPRGEWRNGFR</sequence>
<accession>A0A1M7BEU8</accession>
<dbReference type="PROSITE" id="PS50995">
    <property type="entry name" value="HTH_MARR_2"/>
    <property type="match status" value="1"/>
</dbReference>
<evidence type="ECO:0000259" key="4">
    <source>
        <dbReference type="PROSITE" id="PS50995"/>
    </source>
</evidence>
<dbReference type="EMBL" id="FRAC01000036">
    <property type="protein sequence ID" value="SHL53376.1"/>
    <property type="molecule type" value="Genomic_DNA"/>
</dbReference>
<evidence type="ECO:0000256" key="1">
    <source>
        <dbReference type="ARBA" id="ARBA00023015"/>
    </source>
</evidence>
<dbReference type="GO" id="GO:0003700">
    <property type="term" value="F:DNA-binding transcription factor activity"/>
    <property type="evidence" value="ECO:0007669"/>
    <property type="project" value="InterPro"/>
</dbReference>
<dbReference type="OrthoDB" id="6400170at2"/>
<evidence type="ECO:0000313" key="6">
    <source>
        <dbReference type="Proteomes" id="UP000184386"/>
    </source>
</evidence>
<feature type="domain" description="HTH marR-type" evidence="4">
    <location>
        <begin position="6"/>
        <end position="144"/>
    </location>
</feature>
<dbReference type="RefSeq" id="WP_073280018.1">
    <property type="nucleotide sequence ID" value="NZ_FRAC01000036.1"/>
</dbReference>
<dbReference type="InterPro" id="IPR023187">
    <property type="entry name" value="Tscrpt_reg_MarR-type_CS"/>
</dbReference>
<dbReference type="PROSITE" id="PS01117">
    <property type="entry name" value="HTH_MARR_1"/>
    <property type="match status" value="1"/>
</dbReference>
<dbReference type="SMART" id="SM00347">
    <property type="entry name" value="HTH_MARR"/>
    <property type="match status" value="1"/>
</dbReference>
<name>A0A1M7BEU8_9FIRM</name>
<evidence type="ECO:0000256" key="2">
    <source>
        <dbReference type="ARBA" id="ARBA00023125"/>
    </source>
</evidence>
<dbReference type="SUPFAM" id="SSF46785">
    <property type="entry name" value="Winged helix' DNA-binding domain"/>
    <property type="match status" value="1"/>
</dbReference>